<organism evidence="1 2">
    <name type="scientific">Colletotrichum tofieldiae</name>
    <dbReference type="NCBI Taxonomy" id="708197"/>
    <lineage>
        <taxon>Eukaryota</taxon>
        <taxon>Fungi</taxon>
        <taxon>Dikarya</taxon>
        <taxon>Ascomycota</taxon>
        <taxon>Pezizomycotina</taxon>
        <taxon>Sordariomycetes</taxon>
        <taxon>Hypocreomycetidae</taxon>
        <taxon>Glomerellales</taxon>
        <taxon>Glomerellaceae</taxon>
        <taxon>Colletotrichum</taxon>
        <taxon>Colletotrichum spaethianum species complex</taxon>
    </lineage>
</organism>
<dbReference type="AlphaFoldDB" id="A0A166TDA6"/>
<evidence type="ECO:0000313" key="2">
    <source>
        <dbReference type="Proteomes" id="UP000076552"/>
    </source>
</evidence>
<dbReference type="EMBL" id="LFIV01000065">
    <property type="protein sequence ID" value="KZL71920.1"/>
    <property type="molecule type" value="Genomic_DNA"/>
</dbReference>
<dbReference type="Proteomes" id="UP000076552">
    <property type="component" value="Unassembled WGS sequence"/>
</dbReference>
<accession>A0A166TDA6</accession>
<reference evidence="1 2" key="1">
    <citation type="submission" date="2015-06" db="EMBL/GenBank/DDBJ databases">
        <title>Survival trade-offs in plant roots during colonization by closely related pathogenic and mutualistic fungi.</title>
        <authorList>
            <person name="Hacquard S."/>
            <person name="Kracher B."/>
            <person name="Hiruma K."/>
            <person name="Weinman A."/>
            <person name="Muench P."/>
            <person name="Garrido Oter R."/>
            <person name="Ver Loren van Themaat E."/>
            <person name="Dallerey J.-F."/>
            <person name="Damm U."/>
            <person name="Henrissat B."/>
            <person name="Lespinet O."/>
            <person name="Thon M."/>
            <person name="Kemen E."/>
            <person name="McHardy A.C."/>
            <person name="Schulze-Lefert P."/>
            <person name="O'Connell R.J."/>
        </authorList>
    </citation>
    <scope>NUCLEOTIDE SEQUENCE [LARGE SCALE GENOMIC DNA]</scope>
    <source>
        <strain evidence="1 2">0861</strain>
    </source>
</reference>
<comment type="caution">
    <text evidence="1">The sequence shown here is derived from an EMBL/GenBank/DDBJ whole genome shotgun (WGS) entry which is preliminary data.</text>
</comment>
<evidence type="ECO:0000313" key="1">
    <source>
        <dbReference type="EMBL" id="KZL71920.1"/>
    </source>
</evidence>
<sequence length="114" mass="12110">MLMVMGDSATAYAQSQEMSSLTGVEKVDCGSGVGGVQHRPNACFHVIRTSFLSGHIVFFWRCIVAPLGSAARKLNGVAGNQIPEVTTWEESGLAIPVWTGNVEVSIGWGGMAKR</sequence>
<protein>
    <submittedName>
        <fullName evidence="1">Uncharacterized protein</fullName>
    </submittedName>
</protein>
<name>A0A166TDA6_9PEZI</name>
<proteinExistence type="predicted"/>
<keyword evidence="2" id="KW-1185">Reference proteome</keyword>
<gene>
    <name evidence="1" type="ORF">CT0861_02267</name>
</gene>